<dbReference type="OrthoDB" id="436461at2"/>
<sequence length="902" mass="104284">MSDYGIVKDFIRGVLENQYKNNGNVLEKGDIVEKVSETQNLISNNEAFTKIYGLRGNLTDNDYSRMVSEFETMFNVKMDKGVIIQGDEQQARDTTWWRDKIKIKLQQEDKNYYATRFREFISRKLPPEVIKTLDDDTDSVMNNIGNPNDNRFEIFGMVVGHVQSGKTMNYSSLICKAADAGYKFIVVIAGDKNNLRNQTQKRINEYFIGKDAVGNSVVGVGISDKNDRAKMPISLTTENSDFNKKDAEKNSQGINFDNVVTPIILVIKKNYRTLENVIEWLKNQYNNSIANPMLVIDDEADYASINTKDENDPTKINKLIRTLLNLFEKSSYVAYTATPFANIFINDEYLGHDELSKDLFPSDFIYALDAPSNYFGAEKIFIDNKEKYIVEIDDYADKIPLKHTQYLIIDKLPKSLCEAINVFCINCAIRHLRGQMGHNSMLVHISRFVATNHKIYFKIDEYLQKIKDDFKAYGKLDDLASQSQIIRDFCHLIENKFIEDFSVREIICKITEIIDTINVKEEHSASKNRLEYRSDIAANVIAVGGMALSRGFTLEGLSVSYFIRNTIFYDTLMQMGRWFGYRDNYDDLCKIYMPSEVSDNFTQIIEATNELMDKFREMARIKQTPKDFGLEVKYCPDSLLQITARNKMRHTQKFQCMINFSGLVKFVYKIYKDTDILGDNFKLLDNFVKSLSTKFVKEQSNYIARDIDKEEILNFLKDFHIADKYTPKMPIELIKSYIEQKDTAWDIIMFEGGGAQINVGGISIKRAVRTIQGESDKYFIISKARNTAFEQDERCALKEEELQEVEEIIRREKANDDYQKGREKRLIHQKLAKPVLMLHIIELRGQIEGCYDNIVAFGVCFPYSNSYQTQSINYVVNSVKQKEILEENHYDEDNESFGDADE</sequence>
<dbReference type="AlphaFoldDB" id="V8CD21"/>
<dbReference type="InterPro" id="IPR027417">
    <property type="entry name" value="P-loop_NTPase"/>
</dbReference>
<reference evidence="2 3" key="1">
    <citation type="journal article" date="2014" name="Genome Announc.">
        <title>Draft genome sequences of six enterohepatic helicobacter species isolated from humans and one from rhesus macaques.</title>
        <authorList>
            <person name="Shen Z."/>
            <person name="Sheh A."/>
            <person name="Young S.K."/>
            <person name="Abouelliel A."/>
            <person name="Ward D.V."/>
            <person name="Earl A.M."/>
            <person name="Fox J.G."/>
        </authorList>
    </citation>
    <scope>NUCLEOTIDE SEQUENCE [LARGE SCALE GENOMIC DNA]</scope>
    <source>
        <strain evidence="2 3">MIT 99-5501</strain>
    </source>
</reference>
<evidence type="ECO:0000259" key="1">
    <source>
        <dbReference type="Pfam" id="PF10593"/>
    </source>
</evidence>
<feature type="domain" description="Putative endonuclease Z1" evidence="1">
    <location>
        <begin position="415"/>
        <end position="637"/>
    </location>
</feature>
<proteinExistence type="predicted"/>
<dbReference type="InterPro" id="IPR018310">
    <property type="entry name" value="Put_endonuclease_Z1-dom"/>
</dbReference>
<dbReference type="EMBL" id="AZJI01000001">
    <property type="protein sequence ID" value="ETD24920.1"/>
    <property type="molecule type" value="Genomic_DNA"/>
</dbReference>
<dbReference type="SUPFAM" id="SSF52540">
    <property type="entry name" value="P-loop containing nucleoside triphosphate hydrolases"/>
    <property type="match status" value="1"/>
</dbReference>
<dbReference type="RefSeq" id="WP_023926922.1">
    <property type="nucleotide sequence ID" value="NZ_KI669454.1"/>
</dbReference>
<evidence type="ECO:0000313" key="3">
    <source>
        <dbReference type="Proteomes" id="UP000018731"/>
    </source>
</evidence>
<accession>V8CD21</accession>
<dbReference type="PATRIC" id="fig|1357400.3.peg.359"/>
<dbReference type="Pfam" id="PF10593">
    <property type="entry name" value="Z1"/>
    <property type="match status" value="1"/>
</dbReference>
<dbReference type="eggNOG" id="COG1100">
    <property type="taxonomic scope" value="Bacteria"/>
</dbReference>
<protein>
    <recommendedName>
        <fullName evidence="1">Putative endonuclease Z1 domain-containing protein</fullName>
    </recommendedName>
</protein>
<dbReference type="Proteomes" id="UP000018731">
    <property type="component" value="Unassembled WGS sequence"/>
</dbReference>
<dbReference type="Gene3D" id="3.40.50.300">
    <property type="entry name" value="P-loop containing nucleotide triphosphate hydrolases"/>
    <property type="match status" value="1"/>
</dbReference>
<dbReference type="STRING" id="1357400.HMPREF2086_00254"/>
<organism evidence="2 3">
    <name type="scientific">Helicobacter macacae MIT 99-5501</name>
    <dbReference type="NCBI Taxonomy" id="1357400"/>
    <lineage>
        <taxon>Bacteria</taxon>
        <taxon>Pseudomonadati</taxon>
        <taxon>Campylobacterota</taxon>
        <taxon>Epsilonproteobacteria</taxon>
        <taxon>Campylobacterales</taxon>
        <taxon>Helicobacteraceae</taxon>
        <taxon>Helicobacter</taxon>
    </lineage>
</organism>
<keyword evidence="3" id="KW-1185">Reference proteome</keyword>
<name>V8CD21_9HELI</name>
<gene>
    <name evidence="2" type="ORF">HMPREF2086_00254</name>
</gene>
<comment type="caution">
    <text evidence="2">The sequence shown here is derived from an EMBL/GenBank/DDBJ whole genome shotgun (WGS) entry which is preliminary data.</text>
</comment>
<evidence type="ECO:0000313" key="2">
    <source>
        <dbReference type="EMBL" id="ETD24920.1"/>
    </source>
</evidence>
<dbReference type="HOGENOM" id="CLU_007800_1_0_7"/>